<dbReference type="Proteomes" id="UP000094296">
    <property type="component" value="Unassembled WGS sequence"/>
</dbReference>
<evidence type="ECO:0000313" key="4">
    <source>
        <dbReference type="EMBL" id="OEF95787.1"/>
    </source>
</evidence>
<dbReference type="GO" id="GO:0051604">
    <property type="term" value="P:protein maturation"/>
    <property type="evidence" value="ECO:0007669"/>
    <property type="project" value="TreeGrafter"/>
</dbReference>
<dbReference type="PANTHER" id="PTHR30303">
    <property type="entry name" value="HYDROGENASE ISOENZYMES FORMATION PROTEIN HYPE"/>
    <property type="match status" value="1"/>
</dbReference>
<dbReference type="SUPFAM" id="SSF56042">
    <property type="entry name" value="PurM C-terminal domain-like"/>
    <property type="match status" value="1"/>
</dbReference>
<evidence type="ECO:0000313" key="5">
    <source>
        <dbReference type="Proteomes" id="UP000094296"/>
    </source>
</evidence>
<accession>A0A1E5FZB5</accession>
<reference evidence="4 5" key="1">
    <citation type="submission" date="2016-09" db="EMBL/GenBank/DDBJ databases">
        <title>Draft genome sequence for the type strain of Desulfuribacillus alkaliarsenatis AHT28, an obligately anaerobic, sulfidogenic bacterium isolated from Russian soda lake sediments.</title>
        <authorList>
            <person name="Abin C.A."/>
            <person name="Hollibaugh J.T."/>
        </authorList>
    </citation>
    <scope>NUCLEOTIDE SEQUENCE [LARGE SCALE GENOMIC DNA]</scope>
    <source>
        <strain evidence="4 5">AHT28</strain>
    </source>
</reference>
<proteinExistence type="inferred from homology"/>
<dbReference type="CDD" id="cd02197">
    <property type="entry name" value="HypE"/>
    <property type="match status" value="1"/>
</dbReference>
<dbReference type="PIRSF" id="PIRSF005644">
    <property type="entry name" value="Hdrgns_mtr_HypE"/>
    <property type="match status" value="1"/>
</dbReference>
<comment type="caution">
    <text evidence="4">The sequence shown here is derived from an EMBL/GenBank/DDBJ whole genome shotgun (WGS) entry which is preliminary data.</text>
</comment>
<dbReference type="RefSeq" id="WP_069644353.1">
    <property type="nucleotide sequence ID" value="NZ_MIJE01000035.1"/>
</dbReference>
<dbReference type="PANTHER" id="PTHR30303:SF0">
    <property type="entry name" value="CARBAMOYL DEHYDRATASE HYPE"/>
    <property type="match status" value="1"/>
</dbReference>
<evidence type="ECO:0000256" key="1">
    <source>
        <dbReference type="ARBA" id="ARBA00006243"/>
    </source>
</evidence>
<gene>
    <name evidence="4" type="ORF">BHF68_11875</name>
</gene>
<dbReference type="EMBL" id="MIJE01000035">
    <property type="protein sequence ID" value="OEF95787.1"/>
    <property type="molecule type" value="Genomic_DNA"/>
</dbReference>
<dbReference type="OrthoDB" id="9801934at2"/>
<keyword evidence="5" id="KW-1185">Reference proteome</keyword>
<evidence type="ECO:0000259" key="2">
    <source>
        <dbReference type="Pfam" id="PF00586"/>
    </source>
</evidence>
<feature type="domain" description="PurM-like N-terminal" evidence="2">
    <location>
        <begin position="44"/>
        <end position="148"/>
    </location>
</feature>
<dbReference type="Gene3D" id="3.30.1330.10">
    <property type="entry name" value="PurM-like, N-terminal domain"/>
    <property type="match status" value="1"/>
</dbReference>
<sequence length="333" mass="35408">MTEKILLAHGDGGKLTHDLIDNVFVKHFYVDNNALPDAFVADKEPGKIAFTTDTFVVNPLFFKGGDIGKIAIAGTVNDLAVVGAVPKYISCGFIIEEGFLIADLEKIVESMAKTAKEAGVAIVTGDTKVVEKNKGDGVFINTSGIGFVPENRTLSYKEIAPGDAVLINGNIGEHGMAIMSERSGLNFSSPVKSDCQALNNFIEKLMEHVPEVKFMRDPTRGGVATTLKEIATDTGLNITIEEESLPVSDELMGAVDLLGLDPLYLANEGKVLIFVPQDKVETALEIMSSLPEGIGSKQIATVGEGNGQVFLQTAFGGKKIIDLLAGAPLPRIC</sequence>
<dbReference type="SUPFAM" id="SSF55326">
    <property type="entry name" value="PurM N-terminal domain-like"/>
    <property type="match status" value="1"/>
</dbReference>
<dbReference type="AlphaFoldDB" id="A0A1E5FZB5"/>
<dbReference type="InterPro" id="IPR011854">
    <property type="entry name" value="HypE"/>
</dbReference>
<organism evidence="4 5">
    <name type="scientific">Desulfuribacillus alkaliarsenatis</name>
    <dbReference type="NCBI Taxonomy" id="766136"/>
    <lineage>
        <taxon>Bacteria</taxon>
        <taxon>Bacillati</taxon>
        <taxon>Bacillota</taxon>
        <taxon>Desulfuribacillia</taxon>
        <taxon>Desulfuribacillales</taxon>
        <taxon>Desulfuribacillaceae</taxon>
        <taxon>Desulfuribacillus</taxon>
    </lineage>
</organism>
<feature type="domain" description="PurM-like C-terminal" evidence="3">
    <location>
        <begin position="161"/>
        <end position="307"/>
    </location>
</feature>
<dbReference type="InterPro" id="IPR016188">
    <property type="entry name" value="PurM-like_N"/>
</dbReference>
<dbReference type="InterPro" id="IPR036676">
    <property type="entry name" value="PurM-like_C_sf"/>
</dbReference>
<evidence type="ECO:0000259" key="3">
    <source>
        <dbReference type="Pfam" id="PF02769"/>
    </source>
</evidence>
<name>A0A1E5FZB5_9FIRM</name>
<dbReference type="InterPro" id="IPR010918">
    <property type="entry name" value="PurM-like_C_dom"/>
</dbReference>
<dbReference type="InterPro" id="IPR036921">
    <property type="entry name" value="PurM-like_N_sf"/>
</dbReference>
<comment type="similarity">
    <text evidence="1">Belongs to the HypE family.</text>
</comment>
<dbReference type="Pfam" id="PF02769">
    <property type="entry name" value="AIRS_C"/>
    <property type="match status" value="1"/>
</dbReference>
<dbReference type="NCBIfam" id="TIGR02124">
    <property type="entry name" value="hypE"/>
    <property type="match status" value="1"/>
</dbReference>
<dbReference type="Pfam" id="PF00586">
    <property type="entry name" value="AIRS"/>
    <property type="match status" value="1"/>
</dbReference>
<dbReference type="Gene3D" id="3.90.650.10">
    <property type="entry name" value="PurM-like C-terminal domain"/>
    <property type="match status" value="1"/>
</dbReference>
<protein>
    <submittedName>
        <fullName evidence="4">Hydrogenase expression/formation protein HypE</fullName>
    </submittedName>
</protein>
<dbReference type="STRING" id="766136.BHF68_11875"/>